<feature type="domain" description="ATPase V1 complex subunit H C-terminal" evidence="6">
    <location>
        <begin position="364"/>
        <end position="486"/>
    </location>
</feature>
<evidence type="ECO:0000256" key="5">
    <source>
        <dbReference type="PIRNR" id="PIRNR032184"/>
    </source>
</evidence>
<dbReference type="SUPFAM" id="SSF48371">
    <property type="entry name" value="ARM repeat"/>
    <property type="match status" value="1"/>
</dbReference>
<evidence type="ECO:0000256" key="2">
    <source>
        <dbReference type="ARBA" id="ARBA00022448"/>
    </source>
</evidence>
<keyword evidence="8" id="KW-1185">Reference proteome</keyword>
<dbReference type="PANTHER" id="PTHR10698">
    <property type="entry name" value="V-TYPE PROTON ATPASE SUBUNIT H"/>
    <property type="match status" value="1"/>
</dbReference>
<dbReference type="OrthoDB" id="10263554at2759"/>
<evidence type="ECO:0000313" key="7">
    <source>
        <dbReference type="EMBL" id="GAV29983.1"/>
    </source>
</evidence>
<reference evidence="7 8" key="1">
    <citation type="submission" date="2016-08" db="EMBL/GenBank/DDBJ databases">
        <title>Whole genome shotgun sequence of Pichia membranifaciens KS47-1.</title>
        <authorList>
            <person name="Konishi M."/>
            <person name="Ishida M."/>
            <person name="Arakawa T."/>
            <person name="Kato Y."/>
            <person name="Horiuchi J."/>
        </authorList>
    </citation>
    <scope>NUCLEOTIDE SEQUENCE [LARGE SCALE GENOMIC DNA]</scope>
    <source>
        <strain evidence="7 8">KS47-1</strain>
    </source>
</reference>
<dbReference type="InterPro" id="IPR016024">
    <property type="entry name" value="ARM-type_fold"/>
</dbReference>
<dbReference type="AlphaFoldDB" id="A0A1Q2YKT4"/>
<dbReference type="PIRSF" id="PIRSF032184">
    <property type="entry name" value="ATPase_V1_H"/>
    <property type="match status" value="1"/>
</dbReference>
<comment type="similarity">
    <text evidence="1 5">Belongs to the V-ATPase H subunit family.</text>
</comment>
<evidence type="ECO:0000313" key="8">
    <source>
        <dbReference type="Proteomes" id="UP000186136"/>
    </source>
</evidence>
<keyword evidence="4 5" id="KW-0406">Ion transport</keyword>
<dbReference type="PANTHER" id="PTHR10698:SF0">
    <property type="entry name" value="V-TYPE PROTON ATPASE SUBUNIT H"/>
    <property type="match status" value="1"/>
</dbReference>
<protein>
    <recommendedName>
        <fullName evidence="5">V-type proton ATPase subunit H</fullName>
    </recommendedName>
</protein>
<dbReference type="InterPro" id="IPR038497">
    <property type="entry name" value="ATPase_V1-cplx_hsu_C_sf"/>
</dbReference>
<organism evidence="7 8">
    <name type="scientific">Pichia membranifaciens</name>
    <dbReference type="NCBI Taxonomy" id="4926"/>
    <lineage>
        <taxon>Eukaryota</taxon>
        <taxon>Fungi</taxon>
        <taxon>Dikarya</taxon>
        <taxon>Ascomycota</taxon>
        <taxon>Saccharomycotina</taxon>
        <taxon>Pichiomycetes</taxon>
        <taxon>Pichiales</taxon>
        <taxon>Pichiaceae</taxon>
        <taxon>Pichia</taxon>
    </lineage>
</organism>
<evidence type="ECO:0000259" key="6">
    <source>
        <dbReference type="Pfam" id="PF11698"/>
    </source>
</evidence>
<dbReference type="EMBL" id="BDGI01000150">
    <property type="protein sequence ID" value="GAV29983.1"/>
    <property type="molecule type" value="Genomic_DNA"/>
</dbReference>
<keyword evidence="2 5" id="KW-0813">Transport</keyword>
<dbReference type="GO" id="GO:0000221">
    <property type="term" value="C:vacuolar proton-transporting V-type ATPase, V1 domain"/>
    <property type="evidence" value="ECO:0007669"/>
    <property type="project" value="UniProtKB-UniRule"/>
</dbReference>
<dbReference type="InterPro" id="IPR011987">
    <property type="entry name" value="ATPase_V1-cplx_hsu_C"/>
</dbReference>
<accession>A0A1Q2YKT4</accession>
<dbReference type="Proteomes" id="UP000186136">
    <property type="component" value="Unassembled WGS sequence"/>
</dbReference>
<evidence type="ECO:0000256" key="4">
    <source>
        <dbReference type="ARBA" id="ARBA00023065"/>
    </source>
</evidence>
<dbReference type="GO" id="GO:0046961">
    <property type="term" value="F:proton-transporting ATPase activity, rotational mechanism"/>
    <property type="evidence" value="ECO:0007669"/>
    <property type="project" value="UniProtKB-UniRule"/>
</dbReference>
<dbReference type="Pfam" id="PF03224">
    <property type="entry name" value="V-ATPase_H_N"/>
    <property type="match status" value="1"/>
</dbReference>
<dbReference type="Gene3D" id="1.25.40.150">
    <property type="entry name" value="V-type ATPase, subunit H, C-terminal domain"/>
    <property type="match status" value="1"/>
</dbReference>
<name>A0A1Q2YKT4_9ASCO</name>
<proteinExistence type="inferred from homology"/>
<comment type="subunit">
    <text evidence="5">V-ATPase is a heteromultimeric enzyme made up of two complexes: the ATP-hydrolytic V1 complex and the proton translocation V0 complex.</text>
</comment>
<keyword evidence="3 5" id="KW-0375">Hydrogen ion transport</keyword>
<comment type="caution">
    <text evidence="7">The sequence shown here is derived from an EMBL/GenBank/DDBJ whole genome shotgun (WGS) entry which is preliminary data.</text>
</comment>
<dbReference type="Gene3D" id="1.25.10.10">
    <property type="entry name" value="Leucine-rich Repeat Variant"/>
    <property type="match status" value="1"/>
</dbReference>
<dbReference type="GO" id="GO:0000329">
    <property type="term" value="C:fungal-type vacuole membrane"/>
    <property type="evidence" value="ECO:0007669"/>
    <property type="project" value="TreeGrafter"/>
</dbReference>
<comment type="function">
    <text evidence="5">Subunit of the V1 complex of vacuolar(H+)-ATPase (V-ATPase), a multisubunit enzyme composed of a peripheral complex (V1) that hydrolyzes ATP and a membrane integral complex (V0) that translocates protons. V-ATPase is responsible for acidifying and maintaining the pH of intracellular compartments.</text>
</comment>
<sequence>MTALRPPALTPFRLEGDFVSQLLTNIRTRSISWTSFVKANYLSSENMAVLKSVTSVNDQEDPASRVDVLIKDLPTYSKVLFDSITDISKNKSKYLDLTKILLVILYDGLTFIDNSVPEHTMTYEIMKISKNNPYPPFVEILESSSSGEQDSNQDGFVISILCAHILTFFLTTNPPSSKKAASELVSTVLKFIQNGLVTSSNAQYRFLGVQLLKELLSVKEFRDIYLKKTEYLDALIKIMLDKNVELQMRYLSIYCLWTLTFDSKTNQLLTTDPKYAEIIPTMFKFSNDAVKEKVVRLSISILINFLDVSGSSSSKSQTEIIKKFLLANGLTIVKNLIERKWSDNELKDDLNTLYDLLNDSIKSLTNFDEYENEIKTKHLLWSPCHKNSEFWYDNIEKFKENNWKLLKSLISLLSDDNSAPDANVNQLYTNQSIICYDLSMLIKVAPEVVKVINSFGTKTKIMTLMNSPNSNVKFEALRTTQLLVANSL</sequence>
<gene>
    <name evidence="7" type="ORF">PMKS-003489</name>
</gene>
<dbReference type="Pfam" id="PF11698">
    <property type="entry name" value="V-ATPase_H_C"/>
    <property type="match status" value="1"/>
</dbReference>
<dbReference type="InterPro" id="IPR004908">
    <property type="entry name" value="ATPase_V1-cplx_hsu"/>
</dbReference>
<dbReference type="InterPro" id="IPR011989">
    <property type="entry name" value="ARM-like"/>
</dbReference>
<evidence type="ECO:0000256" key="1">
    <source>
        <dbReference type="ARBA" id="ARBA00008613"/>
    </source>
</evidence>
<evidence type="ECO:0000256" key="3">
    <source>
        <dbReference type="ARBA" id="ARBA00022781"/>
    </source>
</evidence>